<evidence type="ECO:0000256" key="1">
    <source>
        <dbReference type="ARBA" id="ARBA00022543"/>
    </source>
</evidence>
<dbReference type="Gene3D" id="3.30.450.20">
    <property type="entry name" value="PAS domain"/>
    <property type="match status" value="1"/>
</dbReference>
<dbReference type="PROSITE" id="PS50046">
    <property type="entry name" value="PHYTOCHROME_2"/>
    <property type="match status" value="1"/>
</dbReference>
<reference evidence="6" key="1">
    <citation type="submission" date="2024-07" db="EMBL/GenBank/DDBJ databases">
        <title>Whole genome sequence of bacterial strains from algal surface.</title>
        <authorList>
            <person name="Kumar P."/>
        </authorList>
    </citation>
    <scope>NUCLEOTIDE SEQUENCE</scope>
    <source>
        <strain evidence="6">PP-1MA</strain>
    </source>
</reference>
<keyword evidence="3" id="KW-0157">Chromophore</keyword>
<name>A0AB39X8L2_9GAMM</name>
<dbReference type="InterPro" id="IPR001294">
    <property type="entry name" value="Phytochrome"/>
</dbReference>
<keyword evidence="4" id="KW-0675">Receptor</keyword>
<dbReference type="GO" id="GO:0009881">
    <property type="term" value="F:photoreceptor activity"/>
    <property type="evidence" value="ECO:0007669"/>
    <property type="project" value="UniProtKB-KW"/>
</dbReference>
<dbReference type="Pfam" id="PF01590">
    <property type="entry name" value="GAF"/>
    <property type="match status" value="1"/>
</dbReference>
<sequence>MVTSGGFIQACEREQLHLSGAIQSYGALLIANKKTFQITHLSTNISDFISGFDEHSVGHLVPEILEGLIQNFNGTTQFYENELQGIKSRLDVILNAVDEQHVAIELVPSLPHVRLQSAVKVLPPSIESDAVLNSVRQQLVDYIAELTGFERVMYYEFLPSGDGEVIAESCQREGMGSYLGLRFPASDIPQIARDLYLKTPWRAIYDASAPTAAVMGHFTPDLTHSHLRSVSPVHIQYMRNMGVMSSVSWSIIGRNELSALLSIHDAEAKAIPLPVMQHLWEVIAQFNLMLREFAARKRMNLHARMQEQLNKLQVRINSAESFSDVWPQLSAWLMKEFKLQGVLLVHANEQFTAGTLRLEPHAFKQVQAKLLNSKEMLWQTDNLLGALPAIELSEVAGVAALNALPQSQQGFQLYLLRSCETYQISWGGRPDKPHEQQGELAISPRRSFEKWIETRLSFSMPWSEDTRLKLMKLRLLLQLLK</sequence>
<dbReference type="RefSeq" id="WP_369742767.1">
    <property type="nucleotide sequence ID" value="NZ_CP165718.1"/>
</dbReference>
<dbReference type="SUPFAM" id="SSF55785">
    <property type="entry name" value="PYP-like sensor domain (PAS domain)"/>
    <property type="match status" value="1"/>
</dbReference>
<dbReference type="AlphaFoldDB" id="A0AB39X8L2"/>
<organism evidence="6">
    <name type="scientific">Pseudidiomarina sp. PP-1MA</name>
    <dbReference type="NCBI Taxonomy" id="3237706"/>
    <lineage>
        <taxon>Bacteria</taxon>
        <taxon>Pseudomonadati</taxon>
        <taxon>Pseudomonadota</taxon>
        <taxon>Gammaproteobacteria</taxon>
        <taxon>Alteromonadales</taxon>
        <taxon>Idiomarinaceae</taxon>
        <taxon>Pseudidiomarina</taxon>
    </lineage>
</organism>
<gene>
    <name evidence="6" type="ORF">AB8S08_11095</name>
</gene>
<evidence type="ECO:0000256" key="3">
    <source>
        <dbReference type="ARBA" id="ARBA00022991"/>
    </source>
</evidence>
<dbReference type="InterPro" id="IPR029016">
    <property type="entry name" value="GAF-like_dom_sf"/>
</dbReference>
<dbReference type="InterPro" id="IPR035965">
    <property type="entry name" value="PAS-like_dom_sf"/>
</dbReference>
<evidence type="ECO:0000259" key="5">
    <source>
        <dbReference type="PROSITE" id="PS50046"/>
    </source>
</evidence>
<dbReference type="EMBL" id="CP165718">
    <property type="protein sequence ID" value="XDV09290.1"/>
    <property type="molecule type" value="Genomic_DNA"/>
</dbReference>
<dbReference type="InterPro" id="IPR013654">
    <property type="entry name" value="PAS_2"/>
</dbReference>
<evidence type="ECO:0000313" key="6">
    <source>
        <dbReference type="EMBL" id="XDV09290.1"/>
    </source>
</evidence>
<dbReference type="InterPro" id="IPR013515">
    <property type="entry name" value="Phytochrome_cen-reg"/>
</dbReference>
<dbReference type="SUPFAM" id="SSF55781">
    <property type="entry name" value="GAF domain-like"/>
    <property type="match status" value="2"/>
</dbReference>
<keyword evidence="2" id="KW-0716">Sensory transduction</keyword>
<dbReference type="InterPro" id="IPR016132">
    <property type="entry name" value="Phyto_chromo_attachment"/>
</dbReference>
<proteinExistence type="predicted"/>
<dbReference type="Gene3D" id="3.30.450.40">
    <property type="match status" value="1"/>
</dbReference>
<dbReference type="GO" id="GO:0009584">
    <property type="term" value="P:detection of visible light"/>
    <property type="evidence" value="ECO:0007669"/>
    <property type="project" value="InterPro"/>
</dbReference>
<dbReference type="InterPro" id="IPR043150">
    <property type="entry name" value="Phytochrome_PHY_sf"/>
</dbReference>
<dbReference type="Pfam" id="PF00360">
    <property type="entry name" value="PHY"/>
    <property type="match status" value="1"/>
</dbReference>
<evidence type="ECO:0000256" key="4">
    <source>
        <dbReference type="ARBA" id="ARBA00023170"/>
    </source>
</evidence>
<dbReference type="Pfam" id="PF08446">
    <property type="entry name" value="PAS_2"/>
    <property type="match status" value="1"/>
</dbReference>
<evidence type="ECO:0000256" key="2">
    <source>
        <dbReference type="ARBA" id="ARBA00022606"/>
    </source>
</evidence>
<protein>
    <submittedName>
        <fullName evidence="6">GAF domain-containing protein</fullName>
    </submittedName>
</protein>
<accession>A0AB39X8L2</accession>
<keyword evidence="1" id="KW-0600">Photoreceptor protein</keyword>
<dbReference type="Gene3D" id="3.30.450.270">
    <property type="match status" value="1"/>
</dbReference>
<dbReference type="InterPro" id="IPR003018">
    <property type="entry name" value="GAF"/>
</dbReference>
<dbReference type="PRINTS" id="PR01033">
    <property type="entry name" value="PHYTOCHROME"/>
</dbReference>
<dbReference type="GO" id="GO:0006355">
    <property type="term" value="P:regulation of DNA-templated transcription"/>
    <property type="evidence" value="ECO:0007669"/>
    <property type="project" value="InterPro"/>
</dbReference>
<feature type="domain" description="Phytochrome chromophore attachment site" evidence="5">
    <location>
        <begin position="131"/>
        <end position="285"/>
    </location>
</feature>